<feature type="compositionally biased region" description="Gly residues" evidence="3">
    <location>
        <begin position="91"/>
        <end position="103"/>
    </location>
</feature>
<dbReference type="PRINTS" id="PR00420">
    <property type="entry name" value="RNGMNOXGNASE"/>
</dbReference>
<accession>A0ABP6Z5R3</accession>
<name>A0ABP6Z5R3_9ACTN</name>
<reference evidence="6" key="1">
    <citation type="journal article" date="2019" name="Int. J. Syst. Evol. Microbiol.">
        <title>The Global Catalogue of Microorganisms (GCM) 10K type strain sequencing project: providing services to taxonomists for standard genome sequencing and annotation.</title>
        <authorList>
            <consortium name="The Broad Institute Genomics Platform"/>
            <consortium name="The Broad Institute Genome Sequencing Center for Infectious Disease"/>
            <person name="Wu L."/>
            <person name="Ma J."/>
        </authorList>
    </citation>
    <scope>NUCLEOTIDE SEQUENCE [LARGE SCALE GENOMIC DNA]</scope>
    <source>
        <strain evidence="6">JCM 17326</strain>
    </source>
</reference>
<dbReference type="InterPro" id="IPR036188">
    <property type="entry name" value="FAD/NAD-bd_sf"/>
</dbReference>
<sequence length="408" mass="43726">MTYTALVVGGGIAGTTVAIALRKAGIDAVVHEAYDRSADNVGAFLTLAVNALDALRAIDLDLGDIGFDTPRITITSGSGRRLGRLPYGTTDGPGEGPGKGPGKGMVSRTVKRADLYRFLREQADARGVRIAYGKRLVDAARTGGGVRARFADGSTAEADLLIGADGLRSRTREIIDPAAPGARYSGLLNTGGYARAVPVGEPGMMHAVFGKRCFFAYTAHPDGEVWWAANPAQATELTPAEVAAITPAEWRARLGELFRRDRGPALDIIEATDEIFAGWNTYDVPSVPRWHRDQMIVIGDAAHATAPSIGQGAAMAIEDAVVLARCLRDGPGIDSAFATYEGLRRERVERVVEQGNRTGGWKALSPVARVPRDVIMSLAMRHMAKTGNDPSQWIYEHHIDWDELIKTA</sequence>
<dbReference type="SUPFAM" id="SSF51905">
    <property type="entry name" value="FAD/NAD(P)-binding domain"/>
    <property type="match status" value="1"/>
</dbReference>
<evidence type="ECO:0000259" key="4">
    <source>
        <dbReference type="Pfam" id="PF01494"/>
    </source>
</evidence>
<evidence type="ECO:0000256" key="2">
    <source>
        <dbReference type="ARBA" id="ARBA00023033"/>
    </source>
</evidence>
<keyword evidence="2 5" id="KW-0503">Monooxygenase</keyword>
<dbReference type="PANTHER" id="PTHR13789">
    <property type="entry name" value="MONOOXYGENASE"/>
    <property type="match status" value="1"/>
</dbReference>
<proteinExistence type="predicted"/>
<dbReference type="RefSeq" id="WP_345572432.1">
    <property type="nucleotide sequence ID" value="NZ_BAABDQ010000030.1"/>
</dbReference>
<protein>
    <submittedName>
        <fullName evidence="5">FAD-dependent monooxygenase</fullName>
    </submittedName>
</protein>
<gene>
    <name evidence="5" type="ORF">GCM10022419_093290</name>
</gene>
<dbReference type="PANTHER" id="PTHR13789:SF309">
    <property type="entry name" value="PUTATIVE (AFU_ORTHOLOGUE AFUA_6G14510)-RELATED"/>
    <property type="match status" value="1"/>
</dbReference>
<evidence type="ECO:0000256" key="3">
    <source>
        <dbReference type="SAM" id="MobiDB-lite"/>
    </source>
</evidence>
<dbReference type="InterPro" id="IPR002938">
    <property type="entry name" value="FAD-bd"/>
</dbReference>
<evidence type="ECO:0000313" key="6">
    <source>
        <dbReference type="Proteomes" id="UP001500630"/>
    </source>
</evidence>
<organism evidence="5 6">
    <name type="scientific">Nonomuraea rosea</name>
    <dbReference type="NCBI Taxonomy" id="638574"/>
    <lineage>
        <taxon>Bacteria</taxon>
        <taxon>Bacillati</taxon>
        <taxon>Actinomycetota</taxon>
        <taxon>Actinomycetes</taxon>
        <taxon>Streptosporangiales</taxon>
        <taxon>Streptosporangiaceae</taxon>
        <taxon>Nonomuraea</taxon>
    </lineage>
</organism>
<dbReference type="Pfam" id="PF01494">
    <property type="entry name" value="FAD_binding_3"/>
    <property type="match status" value="1"/>
</dbReference>
<keyword evidence="6" id="KW-1185">Reference proteome</keyword>
<dbReference type="EMBL" id="BAABDQ010000030">
    <property type="protein sequence ID" value="GAA3595346.1"/>
    <property type="molecule type" value="Genomic_DNA"/>
</dbReference>
<feature type="domain" description="FAD-binding" evidence="4">
    <location>
        <begin position="4"/>
        <end position="354"/>
    </location>
</feature>
<comment type="caution">
    <text evidence="5">The sequence shown here is derived from an EMBL/GenBank/DDBJ whole genome shotgun (WGS) entry which is preliminary data.</text>
</comment>
<keyword evidence="1" id="KW-0560">Oxidoreductase</keyword>
<evidence type="ECO:0000256" key="1">
    <source>
        <dbReference type="ARBA" id="ARBA00023002"/>
    </source>
</evidence>
<dbReference type="Gene3D" id="3.50.50.60">
    <property type="entry name" value="FAD/NAD(P)-binding domain"/>
    <property type="match status" value="1"/>
</dbReference>
<evidence type="ECO:0000313" key="5">
    <source>
        <dbReference type="EMBL" id="GAA3595346.1"/>
    </source>
</evidence>
<feature type="region of interest" description="Disordered" evidence="3">
    <location>
        <begin position="78"/>
        <end position="106"/>
    </location>
</feature>
<dbReference type="InterPro" id="IPR050493">
    <property type="entry name" value="FAD-dep_Monooxygenase_BioMet"/>
</dbReference>
<dbReference type="GO" id="GO:0004497">
    <property type="term" value="F:monooxygenase activity"/>
    <property type="evidence" value="ECO:0007669"/>
    <property type="project" value="UniProtKB-KW"/>
</dbReference>
<dbReference type="Proteomes" id="UP001500630">
    <property type="component" value="Unassembled WGS sequence"/>
</dbReference>